<gene>
    <name evidence="3" type="ORF">DBV39_13130</name>
</gene>
<dbReference type="InterPro" id="IPR029044">
    <property type="entry name" value="Nucleotide-diphossugar_trans"/>
</dbReference>
<dbReference type="KEGG" id="boz:DBV39_13130"/>
<dbReference type="Gene3D" id="3.90.550.10">
    <property type="entry name" value="Spore Coat Polysaccharide Biosynthesis Protein SpsA, Chain A"/>
    <property type="match status" value="1"/>
</dbReference>
<protein>
    <recommendedName>
        <fullName evidence="2">MobA-like NTP transferase domain-containing protein</fullName>
    </recommendedName>
</protein>
<dbReference type="RefSeq" id="WP_108621914.1">
    <property type="nucleotide sequence ID" value="NZ_CP028901.1"/>
</dbReference>
<dbReference type="OrthoDB" id="5298793at2"/>
<dbReference type="SUPFAM" id="SSF53448">
    <property type="entry name" value="Nucleotide-diphospho-sugar transferases"/>
    <property type="match status" value="1"/>
</dbReference>
<dbReference type="PANTHER" id="PTHR43777:SF1">
    <property type="entry name" value="MOLYBDENUM COFACTOR CYTIDYLYLTRANSFERASE"/>
    <property type="match status" value="1"/>
</dbReference>
<feature type="domain" description="MobA-like NTP transferase" evidence="2">
    <location>
        <begin position="17"/>
        <end position="172"/>
    </location>
</feature>
<keyword evidence="1" id="KW-0460">Magnesium</keyword>
<dbReference type="CDD" id="cd04182">
    <property type="entry name" value="GT_2_like_f"/>
    <property type="match status" value="1"/>
</dbReference>
<sequence>MNQESFSLSHVPSRIGGLLLAAGRGRRFDPDGKQQKLRARLAHGEVLVVASASRLLPWVDHLTVVVGPHSSGLVREFAGLAVNVVVCSQADAGPGATLRCGLRASARAVASEPPDGWLIALGDMPFIAPDTYRLMCARLMDGIAARRSAVWRPTYADRPGHPVAVSATAVDRYLLQQAHPGKGEMPGLAALWRKEPELLQQIPVSDDGCIRDVDRPQDLL</sequence>
<dbReference type="EMBL" id="CP028901">
    <property type="protein sequence ID" value="AWB34498.1"/>
    <property type="molecule type" value="Genomic_DNA"/>
</dbReference>
<dbReference type="InterPro" id="IPR025877">
    <property type="entry name" value="MobA-like_NTP_Trfase"/>
</dbReference>
<evidence type="ECO:0000259" key="2">
    <source>
        <dbReference type="Pfam" id="PF12804"/>
    </source>
</evidence>
<dbReference type="GO" id="GO:0016779">
    <property type="term" value="F:nucleotidyltransferase activity"/>
    <property type="evidence" value="ECO:0007669"/>
    <property type="project" value="UniProtKB-ARBA"/>
</dbReference>
<evidence type="ECO:0000313" key="3">
    <source>
        <dbReference type="EMBL" id="AWB34498.1"/>
    </source>
</evidence>
<reference evidence="3 4" key="1">
    <citation type="submission" date="2018-04" db="EMBL/GenBank/DDBJ databases">
        <title>Bordetella sp. HZ20 isolated from seawater.</title>
        <authorList>
            <person name="Sun C."/>
        </authorList>
    </citation>
    <scope>NUCLEOTIDE SEQUENCE [LARGE SCALE GENOMIC DNA]</scope>
    <source>
        <strain evidence="3 4">HZ20</strain>
    </source>
</reference>
<accession>A0A2R4XL12</accession>
<dbReference type="AlphaFoldDB" id="A0A2R4XL12"/>
<dbReference type="Proteomes" id="UP000244571">
    <property type="component" value="Chromosome"/>
</dbReference>
<dbReference type="PANTHER" id="PTHR43777">
    <property type="entry name" value="MOLYBDENUM COFACTOR CYTIDYLYLTRANSFERASE"/>
    <property type="match status" value="1"/>
</dbReference>
<name>A0A2R4XL12_9BURK</name>
<proteinExistence type="predicted"/>
<organism evidence="3 4">
    <name type="scientific">Orrella marina</name>
    <dbReference type="NCBI Taxonomy" id="2163011"/>
    <lineage>
        <taxon>Bacteria</taxon>
        <taxon>Pseudomonadati</taxon>
        <taxon>Pseudomonadota</taxon>
        <taxon>Betaproteobacteria</taxon>
        <taxon>Burkholderiales</taxon>
        <taxon>Alcaligenaceae</taxon>
        <taxon>Orrella</taxon>
    </lineage>
</organism>
<keyword evidence="4" id="KW-1185">Reference proteome</keyword>
<evidence type="ECO:0000256" key="1">
    <source>
        <dbReference type="ARBA" id="ARBA00022842"/>
    </source>
</evidence>
<evidence type="ECO:0000313" key="4">
    <source>
        <dbReference type="Proteomes" id="UP000244571"/>
    </source>
</evidence>
<dbReference type="Pfam" id="PF12804">
    <property type="entry name" value="NTP_transf_3"/>
    <property type="match status" value="1"/>
</dbReference>